<keyword evidence="5" id="KW-0378">Hydrolase</keyword>
<keyword evidence="2" id="KW-0548">Nucleotidyltransferase</keyword>
<evidence type="ECO:0000256" key="4">
    <source>
        <dbReference type="ARBA" id="ARBA00022759"/>
    </source>
</evidence>
<dbReference type="OrthoDB" id="9395371at2759"/>
<reference evidence="8 9" key="1">
    <citation type="submission" date="2019-09" db="EMBL/GenBank/DDBJ databases">
        <title>Bird 10,000 Genomes (B10K) Project - Family phase.</title>
        <authorList>
            <person name="Zhang G."/>
        </authorList>
    </citation>
    <scope>NUCLEOTIDE SEQUENCE [LARGE SCALE GENOMIC DNA]</scope>
    <source>
        <strain evidence="8">B10K-DU-029-77</strain>
    </source>
</reference>
<keyword evidence="4" id="KW-0255">Endonuclease</keyword>
<comment type="caution">
    <text evidence="8">The sequence shown here is derived from an EMBL/GenBank/DDBJ whole genome shotgun (WGS) entry which is preliminary data.</text>
</comment>
<dbReference type="PROSITE" id="PS50879">
    <property type="entry name" value="RNASE_H_1"/>
    <property type="match status" value="1"/>
</dbReference>
<dbReference type="GO" id="GO:0004523">
    <property type="term" value="F:RNA-DNA hybrid ribonuclease activity"/>
    <property type="evidence" value="ECO:0007669"/>
    <property type="project" value="InterPro"/>
</dbReference>
<feature type="domain" description="RNase H type-1" evidence="7">
    <location>
        <begin position="15"/>
        <end position="108"/>
    </location>
</feature>
<keyword evidence="3" id="KW-0540">Nuclease</keyword>
<evidence type="ECO:0000256" key="2">
    <source>
        <dbReference type="ARBA" id="ARBA00022695"/>
    </source>
</evidence>
<dbReference type="GO" id="GO:0003964">
    <property type="term" value="F:RNA-directed DNA polymerase activity"/>
    <property type="evidence" value="ECO:0007669"/>
    <property type="project" value="UniProtKB-KW"/>
</dbReference>
<name>A0A7K6LXQ3_9CORV</name>
<proteinExistence type="predicted"/>
<dbReference type="EMBL" id="VZRV01023272">
    <property type="protein sequence ID" value="NWW29249.1"/>
    <property type="molecule type" value="Genomic_DNA"/>
</dbReference>
<dbReference type="GO" id="GO:0035613">
    <property type="term" value="F:RNA stem-loop binding"/>
    <property type="evidence" value="ECO:0007669"/>
    <property type="project" value="TreeGrafter"/>
</dbReference>
<evidence type="ECO:0000256" key="3">
    <source>
        <dbReference type="ARBA" id="ARBA00022722"/>
    </source>
</evidence>
<evidence type="ECO:0000259" key="7">
    <source>
        <dbReference type="PROSITE" id="PS50879"/>
    </source>
</evidence>
<evidence type="ECO:0000256" key="1">
    <source>
        <dbReference type="ARBA" id="ARBA00022679"/>
    </source>
</evidence>
<feature type="non-terminal residue" evidence="8">
    <location>
        <position position="1"/>
    </location>
</feature>
<protein>
    <submittedName>
        <fullName evidence="8">POK6 protein</fullName>
    </submittedName>
</protein>
<dbReference type="PANTHER" id="PTHR41694">
    <property type="entry name" value="ENDOGENOUS RETROVIRUS GROUP K MEMBER POL PROTEIN"/>
    <property type="match status" value="1"/>
</dbReference>
<dbReference type="Proteomes" id="UP000534626">
    <property type="component" value="Unassembled WGS sequence"/>
</dbReference>
<dbReference type="SUPFAM" id="SSF53098">
    <property type="entry name" value="Ribonuclease H-like"/>
    <property type="match status" value="1"/>
</dbReference>
<keyword evidence="9" id="KW-1185">Reference proteome</keyword>
<sequence length="108" mass="12213">KQEWIERPWCSRQPLQDAVTVFTDAGKKSMRAAATWQDEGEWKHQVLEAVPGDSLQTLELRAVVWTLSKFQGPVNVVADSAYVVGVTRRIEHACIKEVNNPVLGKLLW</sequence>
<organism evidence="8 9">
    <name type="scientific">Falcunculus frontatus</name>
    <name type="common">Eastern shriketit</name>
    <dbReference type="NCBI Taxonomy" id="254539"/>
    <lineage>
        <taxon>Eukaryota</taxon>
        <taxon>Metazoa</taxon>
        <taxon>Chordata</taxon>
        <taxon>Craniata</taxon>
        <taxon>Vertebrata</taxon>
        <taxon>Euteleostomi</taxon>
        <taxon>Archelosauria</taxon>
        <taxon>Archosauria</taxon>
        <taxon>Dinosauria</taxon>
        <taxon>Saurischia</taxon>
        <taxon>Theropoda</taxon>
        <taxon>Coelurosauria</taxon>
        <taxon>Aves</taxon>
        <taxon>Neognathae</taxon>
        <taxon>Neoaves</taxon>
        <taxon>Telluraves</taxon>
        <taxon>Australaves</taxon>
        <taxon>Passeriformes</taxon>
        <taxon>Corvoidea</taxon>
        <taxon>Pachycephalidae</taxon>
        <taxon>Falcunculus</taxon>
    </lineage>
</organism>
<feature type="non-terminal residue" evidence="8">
    <location>
        <position position="108"/>
    </location>
</feature>
<dbReference type="InterPro" id="IPR002156">
    <property type="entry name" value="RNaseH_domain"/>
</dbReference>
<dbReference type="InterPro" id="IPR012337">
    <property type="entry name" value="RNaseH-like_sf"/>
</dbReference>
<dbReference type="InterPro" id="IPR036397">
    <property type="entry name" value="RNaseH_sf"/>
</dbReference>
<dbReference type="PANTHER" id="PTHR41694:SF3">
    <property type="entry name" value="RNA-DIRECTED DNA POLYMERASE-RELATED"/>
    <property type="match status" value="1"/>
</dbReference>
<evidence type="ECO:0000256" key="6">
    <source>
        <dbReference type="ARBA" id="ARBA00022918"/>
    </source>
</evidence>
<keyword evidence="6" id="KW-0695">RNA-directed DNA polymerase</keyword>
<dbReference type="Pfam" id="PF00075">
    <property type="entry name" value="RNase_H"/>
    <property type="match status" value="1"/>
</dbReference>
<accession>A0A7K6LXQ3</accession>
<evidence type="ECO:0000313" key="9">
    <source>
        <dbReference type="Proteomes" id="UP000534626"/>
    </source>
</evidence>
<dbReference type="Gene3D" id="3.30.420.10">
    <property type="entry name" value="Ribonuclease H-like superfamily/Ribonuclease H"/>
    <property type="match status" value="1"/>
</dbReference>
<evidence type="ECO:0000256" key="5">
    <source>
        <dbReference type="ARBA" id="ARBA00022801"/>
    </source>
</evidence>
<gene>
    <name evidence="8" type="primary">Ervk6</name>
    <name evidence="8" type="ORF">FALFRO_R15595</name>
</gene>
<keyword evidence="1" id="KW-0808">Transferase</keyword>
<evidence type="ECO:0000313" key="8">
    <source>
        <dbReference type="EMBL" id="NWW29249.1"/>
    </source>
</evidence>
<dbReference type="AlphaFoldDB" id="A0A7K6LXQ3"/>